<dbReference type="InterPro" id="IPR036249">
    <property type="entry name" value="Thioredoxin-like_sf"/>
</dbReference>
<sequence length="242" mass="27016">MTHSQTSVAAGLPSEAARLHDIAFYFDPISPYAYLAFERLPETLMGLSVRVRYKPVLFAGLLKAHGQRGPAEIVPKRDWTYRHVGWLAQHHGLPLDLPATHPFNPLTLLRMALACTTSDAPGECNRYVAEQVFHHVWRGGQDPNEPARLAALEALLQDHMRQRQKPWLAPDSEEVKQRLRSNTEEALALGLFGVPAIVVNGRVFWGLDGLPMLRDYLDDGAWFTSGAWEAAAALPVGVQRQR</sequence>
<dbReference type="InterPro" id="IPR014440">
    <property type="entry name" value="HCCAis_GSTk"/>
</dbReference>
<comment type="similarity">
    <text evidence="1">Belongs to the GST superfamily. NadH family.</text>
</comment>
<dbReference type="Proteomes" id="UP001265700">
    <property type="component" value="Unassembled WGS sequence"/>
</dbReference>
<dbReference type="PIRSF" id="PIRSF006386">
    <property type="entry name" value="HCCAis_GSTk"/>
    <property type="match status" value="1"/>
</dbReference>
<dbReference type="Gene3D" id="3.40.30.10">
    <property type="entry name" value="Glutaredoxin"/>
    <property type="match status" value="1"/>
</dbReference>
<feature type="domain" description="DSBA-like thioredoxin" evidence="3">
    <location>
        <begin position="22"/>
        <end position="217"/>
    </location>
</feature>
<keyword evidence="2" id="KW-0472">Membrane</keyword>
<evidence type="ECO:0000256" key="2">
    <source>
        <dbReference type="SAM" id="Phobius"/>
    </source>
</evidence>
<keyword evidence="2" id="KW-0812">Transmembrane</keyword>
<dbReference type="EMBL" id="JAVDWU010000011">
    <property type="protein sequence ID" value="MDR7152396.1"/>
    <property type="molecule type" value="Genomic_DNA"/>
</dbReference>
<dbReference type="GO" id="GO:0016853">
    <property type="term" value="F:isomerase activity"/>
    <property type="evidence" value="ECO:0007669"/>
    <property type="project" value="UniProtKB-KW"/>
</dbReference>
<feature type="transmembrane region" description="Helical" evidence="2">
    <location>
        <begin position="220"/>
        <end position="238"/>
    </location>
</feature>
<reference evidence="4 5" key="1">
    <citation type="submission" date="2023-07" db="EMBL/GenBank/DDBJ databases">
        <title>Sorghum-associated microbial communities from plants grown in Nebraska, USA.</title>
        <authorList>
            <person name="Schachtman D."/>
        </authorList>
    </citation>
    <scope>NUCLEOTIDE SEQUENCE [LARGE SCALE GENOMIC DNA]</scope>
    <source>
        <strain evidence="4 5">4249</strain>
    </source>
</reference>
<keyword evidence="1 4" id="KW-0413">Isomerase</keyword>
<comment type="catalytic activity">
    <reaction evidence="1">
        <text>2-hydroxychromene-2-carboxylate = (3E)-4-(2-hydroxyphenyl)-2-oxobut-3-enoate</text>
        <dbReference type="Rhea" id="RHEA:27401"/>
        <dbReference type="ChEBI" id="CHEBI:59350"/>
        <dbReference type="ChEBI" id="CHEBI:59353"/>
        <dbReference type="EC" id="5.99.1.4"/>
    </reaction>
</comment>
<protein>
    <recommendedName>
        <fullName evidence="1">2-hydroxychromene-2-carboxylate isomerase</fullName>
        <ecNumber evidence="1">5.99.1.4</ecNumber>
    </recommendedName>
</protein>
<evidence type="ECO:0000313" key="4">
    <source>
        <dbReference type="EMBL" id="MDR7152396.1"/>
    </source>
</evidence>
<dbReference type="EC" id="5.99.1.4" evidence="1"/>
<evidence type="ECO:0000256" key="1">
    <source>
        <dbReference type="PIRNR" id="PIRNR006386"/>
    </source>
</evidence>
<dbReference type="InterPro" id="IPR044087">
    <property type="entry name" value="NahD-like"/>
</dbReference>
<proteinExistence type="inferred from homology"/>
<dbReference type="PANTHER" id="PTHR42943:SF2">
    <property type="entry name" value="GLUTATHIONE S-TRANSFERASE KAPPA 1"/>
    <property type="match status" value="1"/>
</dbReference>
<feature type="transmembrane region" description="Helical" evidence="2">
    <location>
        <begin position="186"/>
        <end position="205"/>
    </location>
</feature>
<dbReference type="InterPro" id="IPR051924">
    <property type="entry name" value="GST_Kappa/NadH"/>
</dbReference>
<dbReference type="PANTHER" id="PTHR42943">
    <property type="entry name" value="GLUTATHIONE S-TRANSFERASE KAPPA"/>
    <property type="match status" value="1"/>
</dbReference>
<gene>
    <name evidence="4" type="ORF">J2W49_004372</name>
</gene>
<organism evidence="4 5">
    <name type="scientific">Hydrogenophaga palleronii</name>
    <dbReference type="NCBI Taxonomy" id="65655"/>
    <lineage>
        <taxon>Bacteria</taxon>
        <taxon>Pseudomonadati</taxon>
        <taxon>Pseudomonadota</taxon>
        <taxon>Betaproteobacteria</taxon>
        <taxon>Burkholderiales</taxon>
        <taxon>Comamonadaceae</taxon>
        <taxon>Hydrogenophaga</taxon>
    </lineage>
</organism>
<keyword evidence="2" id="KW-1133">Transmembrane helix</keyword>
<evidence type="ECO:0000259" key="3">
    <source>
        <dbReference type="Pfam" id="PF01323"/>
    </source>
</evidence>
<keyword evidence="5" id="KW-1185">Reference proteome</keyword>
<name>A0ABU1WSZ3_9BURK</name>
<comment type="caution">
    <text evidence="4">The sequence shown here is derived from an EMBL/GenBank/DDBJ whole genome shotgun (WGS) entry which is preliminary data.</text>
</comment>
<dbReference type="InterPro" id="IPR001853">
    <property type="entry name" value="DSBA-like_thioredoxin_dom"/>
</dbReference>
<accession>A0ABU1WSZ3</accession>
<dbReference type="CDD" id="cd03022">
    <property type="entry name" value="DsbA_HCCA_Iso"/>
    <property type="match status" value="1"/>
</dbReference>
<evidence type="ECO:0000313" key="5">
    <source>
        <dbReference type="Proteomes" id="UP001265700"/>
    </source>
</evidence>
<dbReference type="Pfam" id="PF01323">
    <property type="entry name" value="DSBA"/>
    <property type="match status" value="1"/>
</dbReference>
<dbReference type="SUPFAM" id="SSF52833">
    <property type="entry name" value="Thioredoxin-like"/>
    <property type="match status" value="1"/>
</dbReference>